<dbReference type="PROSITE" id="PS51257">
    <property type="entry name" value="PROKAR_LIPOPROTEIN"/>
    <property type="match status" value="1"/>
</dbReference>
<dbReference type="RefSeq" id="WP_289608225.1">
    <property type="nucleotide sequence ID" value="NZ_JAUDCG010000044.1"/>
</dbReference>
<comment type="similarity">
    <text evidence="1">Belongs to the bacterial solute-binding protein 9 family.</text>
</comment>
<dbReference type="InterPro" id="IPR006127">
    <property type="entry name" value="ZnuA-like"/>
</dbReference>
<gene>
    <name evidence="6" type="ORF">QUV96_09045</name>
</gene>
<evidence type="ECO:0000313" key="7">
    <source>
        <dbReference type="Proteomes" id="UP001529340"/>
    </source>
</evidence>
<comment type="caution">
    <text evidence="6">The sequence shown here is derived from an EMBL/GenBank/DDBJ whole genome shotgun (WGS) entry which is preliminary data.</text>
</comment>
<evidence type="ECO:0000256" key="4">
    <source>
        <dbReference type="SAM" id="Coils"/>
    </source>
</evidence>
<evidence type="ECO:0000256" key="3">
    <source>
        <dbReference type="ARBA" id="ARBA00022729"/>
    </source>
</evidence>
<evidence type="ECO:0000256" key="1">
    <source>
        <dbReference type="ARBA" id="ARBA00011028"/>
    </source>
</evidence>
<dbReference type="PANTHER" id="PTHR42953:SF3">
    <property type="entry name" value="HIGH-AFFINITY ZINC UPTAKE SYSTEM PROTEIN ZNUA"/>
    <property type="match status" value="1"/>
</dbReference>
<keyword evidence="2" id="KW-0813">Transport</keyword>
<keyword evidence="4" id="KW-0175">Coiled coil</keyword>
<dbReference type="Proteomes" id="UP001529340">
    <property type="component" value="Unassembled WGS sequence"/>
</dbReference>
<feature type="coiled-coil region" evidence="4">
    <location>
        <begin position="175"/>
        <end position="202"/>
    </location>
</feature>
<reference evidence="7" key="1">
    <citation type="submission" date="2023-06" db="EMBL/GenBank/DDBJ databases">
        <title>Identification and characterization of horizontal gene transfer across gut microbiota members of farm animals based on homology search.</title>
        <authorList>
            <person name="Zeman M."/>
            <person name="Kubasova T."/>
            <person name="Jahodarova E."/>
            <person name="Nykrynova M."/>
            <person name="Rychlik I."/>
        </authorList>
    </citation>
    <scope>NUCLEOTIDE SEQUENCE [LARGE SCALE GENOMIC DNA]</scope>
    <source>
        <strain evidence="7">ET39</strain>
    </source>
</reference>
<feature type="signal peptide" evidence="5">
    <location>
        <begin position="1"/>
        <end position="20"/>
    </location>
</feature>
<organism evidence="6 7">
    <name type="scientific">Amedibacillus dolichus</name>
    <dbReference type="NCBI Taxonomy" id="31971"/>
    <lineage>
        <taxon>Bacteria</taxon>
        <taxon>Bacillati</taxon>
        <taxon>Bacillota</taxon>
        <taxon>Erysipelotrichia</taxon>
        <taxon>Erysipelotrichales</taxon>
        <taxon>Erysipelotrichaceae</taxon>
        <taxon>Amedibacillus</taxon>
    </lineage>
</organism>
<feature type="chain" id="PRO_5046627462" evidence="5">
    <location>
        <begin position="21"/>
        <end position="319"/>
    </location>
</feature>
<protein>
    <submittedName>
        <fullName evidence="6">Metal ABC transporter substrate-binding protein</fullName>
    </submittedName>
</protein>
<dbReference type="EMBL" id="JAUDCG010000044">
    <property type="protein sequence ID" value="MDM8157782.1"/>
    <property type="molecule type" value="Genomic_DNA"/>
</dbReference>
<reference evidence="6 7" key="2">
    <citation type="submission" date="2023-06" db="EMBL/GenBank/DDBJ databases">
        <title>Identification and characterization of horizontal gene transfer across gut microbiota members of farm animals based on homology search.</title>
        <authorList>
            <person name="Schwarzerova J."/>
            <person name="Nykrynova M."/>
            <person name="Jureckova K."/>
            <person name="Cejkova D."/>
            <person name="Rychlik I."/>
        </authorList>
    </citation>
    <scope>NUCLEOTIDE SEQUENCE [LARGE SCALE GENOMIC DNA]</scope>
    <source>
        <strain evidence="6 7">ET39</strain>
    </source>
</reference>
<name>A0ABT7UDU5_9FIRM</name>
<evidence type="ECO:0000256" key="5">
    <source>
        <dbReference type="SAM" id="SignalP"/>
    </source>
</evidence>
<dbReference type="Gene3D" id="3.40.50.1980">
    <property type="entry name" value="Nitrogenase molybdenum iron protein domain"/>
    <property type="match status" value="2"/>
</dbReference>
<dbReference type="InterPro" id="IPR050492">
    <property type="entry name" value="Bact_metal-bind_prot9"/>
</dbReference>
<reference evidence="6 7" key="3">
    <citation type="submission" date="2023-06" db="EMBL/GenBank/DDBJ databases">
        <authorList>
            <person name="Zeman M."/>
            <person name="Kubasova T."/>
            <person name="Jahodarova E."/>
            <person name="Nykrynova M."/>
            <person name="Rychlik I."/>
        </authorList>
    </citation>
    <scope>NUCLEOTIDE SEQUENCE [LARGE SCALE GENOMIC DNA]</scope>
    <source>
        <strain evidence="6 7">ET39</strain>
    </source>
</reference>
<sequence length="319" mass="35975">MKLRKLSMVFLLALSLLSGCQRTRYQVLVSCYPLQYLVEQIAGERVSCELLSENTLIQRAGIAENYKELLNQSDALFYIASLESYYEIYADEINAAGLDKVNIGDQLGSFPFERETITVNNGVESKVSGPYYEGSAFNEVDTYYSDPTLWMDAVTMNGMASYICDYLCERYPAYAQEFQENYAVLEVSLASLDAQYQELKEADIAIAVMTPNFGHLQTYGVQVYPVCLSRYGALPNEEQLAVIRESLLENGVRYMAIENNLPQDMVDLRLQLINELGLIPVSLYNISSLNETQQERGLDYLSLMQENLAILQSIANDPS</sequence>
<evidence type="ECO:0000256" key="2">
    <source>
        <dbReference type="ARBA" id="ARBA00022448"/>
    </source>
</evidence>
<evidence type="ECO:0000313" key="6">
    <source>
        <dbReference type="EMBL" id="MDM8157782.1"/>
    </source>
</evidence>
<dbReference type="SUPFAM" id="SSF53807">
    <property type="entry name" value="Helical backbone' metal receptor"/>
    <property type="match status" value="1"/>
</dbReference>
<proteinExistence type="inferred from homology"/>
<accession>A0ABT7UDU5</accession>
<keyword evidence="3 5" id="KW-0732">Signal</keyword>
<keyword evidence="7" id="KW-1185">Reference proteome</keyword>
<dbReference type="PANTHER" id="PTHR42953">
    <property type="entry name" value="HIGH-AFFINITY ZINC UPTAKE SYSTEM PROTEIN ZNUA-RELATED"/>
    <property type="match status" value="1"/>
</dbReference>
<dbReference type="Pfam" id="PF01297">
    <property type="entry name" value="ZnuA"/>
    <property type="match status" value="1"/>
</dbReference>